<keyword evidence="3" id="KW-1133">Transmembrane helix</keyword>
<keyword evidence="3" id="KW-0472">Membrane</keyword>
<evidence type="ECO:0000313" key="5">
    <source>
        <dbReference type="EMBL" id="TID19004.1"/>
    </source>
</evidence>
<dbReference type="PROSITE" id="PS50048">
    <property type="entry name" value="ZN2_CY6_FUNGAL_2"/>
    <property type="match status" value="1"/>
</dbReference>
<evidence type="ECO:0000256" key="1">
    <source>
        <dbReference type="ARBA" id="ARBA00023242"/>
    </source>
</evidence>
<evidence type="ECO:0000256" key="3">
    <source>
        <dbReference type="SAM" id="Phobius"/>
    </source>
</evidence>
<dbReference type="OrthoDB" id="416217at2759"/>
<dbReference type="Pfam" id="PF00172">
    <property type="entry name" value="Zn_clus"/>
    <property type="match status" value="1"/>
</dbReference>
<dbReference type="InterPro" id="IPR036864">
    <property type="entry name" value="Zn2-C6_fun-type_DNA-bd_sf"/>
</dbReference>
<sequence>MSTSRKSHRKTRTGCVSCKQRKVKCDELRPSCTNCTRRYTPCVYLPTVPPVALASPASTASQRPSPATSSSRALPTHHPTNPGSHVTLAAQPSARPFDMLQLELLHNWSTSTCYTLSPDAREEYRIEAPKFAFAHPFVMHAIMAISALHLAYLRHERRDYYLFHAKAHHEAGLRTASGLLGSMNEKNCVPMWLFSTLCCMFATARPRNFGDFVIVGAKGDADCPFGPMFQTGAARGKLRDKATLENDVTASLRQNISDSGLDKETLALYNAAIDELRKCFAVVYSQTKPELGDVFRWLWEIDDNFIQHLHDKKPAALSILAHFAVLTHSFSSLWWMEGFSRHIVATVYRFLDHSHRHWVRWPIQEVGGIPE</sequence>
<keyword evidence="6" id="KW-1185">Reference proteome</keyword>
<proteinExistence type="predicted"/>
<dbReference type="CDD" id="cd00067">
    <property type="entry name" value="GAL4"/>
    <property type="match status" value="1"/>
</dbReference>
<dbReference type="Proteomes" id="UP000298493">
    <property type="component" value="Unassembled WGS sequence"/>
</dbReference>
<dbReference type="PANTHER" id="PTHR47657">
    <property type="entry name" value="STEROL REGULATORY ELEMENT-BINDING PROTEIN ECM22"/>
    <property type="match status" value="1"/>
</dbReference>
<feature type="region of interest" description="Disordered" evidence="2">
    <location>
        <begin position="55"/>
        <end position="85"/>
    </location>
</feature>
<dbReference type="EMBL" id="SNSC02000013">
    <property type="protein sequence ID" value="TID19004.1"/>
    <property type="molecule type" value="Genomic_DNA"/>
</dbReference>
<accession>A0A4Z1NVN1</accession>
<dbReference type="SUPFAM" id="SSF57701">
    <property type="entry name" value="Zn2/Cys6 DNA-binding domain"/>
    <property type="match status" value="1"/>
</dbReference>
<dbReference type="AlphaFoldDB" id="A0A4Z1NVN1"/>
<dbReference type="Gene3D" id="4.10.240.10">
    <property type="entry name" value="Zn(2)-C6 fungal-type DNA-binding domain"/>
    <property type="match status" value="1"/>
</dbReference>
<dbReference type="PANTHER" id="PTHR47657:SF7">
    <property type="entry name" value="STEROL REGULATORY ELEMENT-BINDING PROTEIN ECM22"/>
    <property type="match status" value="1"/>
</dbReference>
<reference evidence="5 6" key="1">
    <citation type="submission" date="2019-04" db="EMBL/GenBank/DDBJ databases">
        <title>High contiguity whole genome sequence and gene annotation resource for two Venturia nashicola isolates.</title>
        <authorList>
            <person name="Prokchorchik M."/>
            <person name="Won K."/>
            <person name="Lee Y."/>
            <person name="Choi E.D."/>
            <person name="Segonzac C."/>
            <person name="Sohn K.H."/>
        </authorList>
    </citation>
    <scope>NUCLEOTIDE SEQUENCE [LARGE SCALE GENOMIC DNA]</scope>
    <source>
        <strain evidence="5 6">PRI2</strain>
    </source>
</reference>
<comment type="caution">
    <text evidence="5">The sequence shown here is derived from an EMBL/GenBank/DDBJ whole genome shotgun (WGS) entry which is preliminary data.</text>
</comment>
<feature type="domain" description="Zn(2)-C6 fungal-type" evidence="4">
    <location>
        <begin position="14"/>
        <end position="44"/>
    </location>
</feature>
<keyword evidence="1" id="KW-0539">Nucleus</keyword>
<dbReference type="SMART" id="SM00066">
    <property type="entry name" value="GAL4"/>
    <property type="match status" value="1"/>
</dbReference>
<dbReference type="STRING" id="86259.A0A4Z1NVN1"/>
<evidence type="ECO:0000313" key="6">
    <source>
        <dbReference type="Proteomes" id="UP000298493"/>
    </source>
</evidence>
<feature type="transmembrane region" description="Helical" evidence="3">
    <location>
        <begin position="131"/>
        <end position="152"/>
    </location>
</feature>
<protein>
    <submittedName>
        <fullName evidence="5">Putative C6 transcription factor</fullName>
    </submittedName>
</protein>
<organism evidence="5 6">
    <name type="scientific">Venturia nashicola</name>
    <dbReference type="NCBI Taxonomy" id="86259"/>
    <lineage>
        <taxon>Eukaryota</taxon>
        <taxon>Fungi</taxon>
        <taxon>Dikarya</taxon>
        <taxon>Ascomycota</taxon>
        <taxon>Pezizomycotina</taxon>
        <taxon>Dothideomycetes</taxon>
        <taxon>Pleosporomycetidae</taxon>
        <taxon>Venturiales</taxon>
        <taxon>Venturiaceae</taxon>
        <taxon>Venturia</taxon>
    </lineage>
</organism>
<feature type="compositionally biased region" description="Polar residues" evidence="2">
    <location>
        <begin position="56"/>
        <end position="84"/>
    </location>
</feature>
<gene>
    <name evidence="5" type="ORF">E6O75_ATG06125</name>
</gene>
<evidence type="ECO:0000256" key="2">
    <source>
        <dbReference type="SAM" id="MobiDB-lite"/>
    </source>
</evidence>
<dbReference type="PROSITE" id="PS00463">
    <property type="entry name" value="ZN2_CY6_FUNGAL_1"/>
    <property type="match status" value="1"/>
</dbReference>
<dbReference type="GO" id="GO:0008270">
    <property type="term" value="F:zinc ion binding"/>
    <property type="evidence" value="ECO:0007669"/>
    <property type="project" value="InterPro"/>
</dbReference>
<dbReference type="GO" id="GO:0000981">
    <property type="term" value="F:DNA-binding transcription factor activity, RNA polymerase II-specific"/>
    <property type="evidence" value="ECO:0007669"/>
    <property type="project" value="InterPro"/>
</dbReference>
<keyword evidence="3" id="KW-0812">Transmembrane</keyword>
<evidence type="ECO:0000259" key="4">
    <source>
        <dbReference type="PROSITE" id="PS50048"/>
    </source>
</evidence>
<dbReference type="InterPro" id="IPR052400">
    <property type="entry name" value="Zn2-C6_fungal_TF"/>
</dbReference>
<dbReference type="PRINTS" id="PR00755">
    <property type="entry name" value="AFLATOXINBRP"/>
</dbReference>
<dbReference type="InterPro" id="IPR001138">
    <property type="entry name" value="Zn2Cys6_DnaBD"/>
</dbReference>
<name>A0A4Z1NVN1_9PEZI</name>